<feature type="region of interest" description="Disordered" evidence="1">
    <location>
        <begin position="1244"/>
        <end position="1275"/>
    </location>
</feature>
<feature type="region of interest" description="Disordered" evidence="1">
    <location>
        <begin position="1311"/>
        <end position="1339"/>
    </location>
</feature>
<feature type="domain" description="Helicase ATP-binding" evidence="2">
    <location>
        <begin position="256"/>
        <end position="566"/>
    </location>
</feature>
<dbReference type="InterPro" id="IPR027417">
    <property type="entry name" value="P-loop_NTPase"/>
</dbReference>
<sequence length="1339" mass="148482">MSETTEESGTTTETSGSIASEATNTTESGSTADDFVRSIDGVVVASQETEDEGSIKAEAANSIAIDEHMGYKPKHENAKVEAVPEGYLRYTEPPPESQLEAVAAPFAGPAKVKKPRKLLELRPPPVAATAADFEKRQNRVEQLFADTTDTRTELFKPFKAAFRTLLKRDEEDSVFFKEPYDGTPAYPMTAYETKQQEFEEKGHYALDTEVYMPSTRKAFYRFIDKTYAETFNLEAEVENRVPDPDACQKLMAGGRERVEPFLYQKFVKEYIRMSSPYRGMLVYHGLGSGKTCSSIAAAEALYGVANKRIIVMTPKSIQENFIKEISFCGFRHFSLNNHWVPVPLLVKSKMPIGVKTKKKIEVKPYLIHEIYARSVMSLGAEYISRIKYAATEDDNAATNAYIWIPDFNKPPNYNSLTTAEQDQIRGQINESVKNRIEFISYNGVSAATLKQWACEQTHFDDAVIVIDEVHNLGRLMQGSILPYLIERQGTKRTLKVEPITPDRWKPQLCDNPSKNYTRGFLFYRLLVGARNSKIIGLSGTPIINFPEELGILANVLAGYMDCIEFVLPTSDAGKVAAFKALLEKDPRIDFIRADPGTANTHNFMVSLFNEGYVKVLDEASSEFQGVEHSDEPEAQQGVAQVFDRILAHATSLGLAITRKPTYKSYPRLPYDGDAFRRNFIDLKTMGVQEKNEFVLKKRLSGIVSYYKGSKSDYLPRIRTDEVIMCDMSDFAAAEYIKQRKYEIEHDAQNEVQDQAANLYAAVEAYSKASNPSSYRFRSRACCNFVFPDSIKRPYPSSAAALNEEIQAVATVDLEEAVEQTDEEAAAEVAAARAVAAEEGAVVADLAFAGYTQIGQSGGSGSPSDEGSGEESNEGSNESSVETEATAATEATAESEATAATEESASVGSTGAVEEAVVGATIQVALSDKQRVAQAMAELNAKRDSFLRLNGPTLDASLITYSRKLYEMLTRIATSEGPVLVYSDWKTVEGLGVLAIALKANGWEEIRYTGKWWGDDPEFTSDSRESILKGPAAGIKRFITFTGGGTAAQRNVTLKLFNGEFDTLPEKTKALLLEGGFDLKKKYLHGEMFSCIGITGAGAEGISLKNVRQIHIMESYWNSVRTEQVKGRAVRICSHMYLPVSERLVDIYTYVSKFSAAMVNLRGKEGGIPRIIENNDGEVVPGSQPKRVEIYTSDQKVFNISQRKERINQQLLTVLKEASVDCKANQPDNEPLECFSVEPVGTPYMFDPDLERDKQSSQGTAPPKKSQIPDEPTAPQGDVEAVMFSMTYEGKTQNFILGEQDPGNDFVSFYASNDRQRTTPLGRLMIDPESEEYGDPEFYE</sequence>
<organism evidence="3">
    <name type="scientific">viral metagenome</name>
    <dbReference type="NCBI Taxonomy" id="1070528"/>
    <lineage>
        <taxon>unclassified sequences</taxon>
        <taxon>metagenomes</taxon>
        <taxon>organismal metagenomes</taxon>
    </lineage>
</organism>
<feature type="compositionally biased region" description="Acidic residues" evidence="1">
    <location>
        <begin position="1327"/>
        <end position="1339"/>
    </location>
</feature>
<feature type="compositionally biased region" description="Low complexity" evidence="1">
    <location>
        <begin position="873"/>
        <end position="906"/>
    </location>
</feature>
<protein>
    <recommendedName>
        <fullName evidence="2">Helicase ATP-binding domain-containing protein</fullName>
    </recommendedName>
</protein>
<dbReference type="SMART" id="SM00487">
    <property type="entry name" value="DEXDc"/>
    <property type="match status" value="1"/>
</dbReference>
<dbReference type="EMBL" id="MN739613">
    <property type="protein sequence ID" value="QHT15799.1"/>
    <property type="molecule type" value="Genomic_DNA"/>
</dbReference>
<name>A0A6C0DIQ4_9ZZZZ</name>
<evidence type="ECO:0000313" key="3">
    <source>
        <dbReference type="EMBL" id="QHT15799.1"/>
    </source>
</evidence>
<feature type="region of interest" description="Disordered" evidence="1">
    <location>
        <begin position="1"/>
        <end position="35"/>
    </location>
</feature>
<feature type="compositionally biased region" description="Low complexity" evidence="1">
    <location>
        <begin position="7"/>
        <end position="23"/>
    </location>
</feature>
<dbReference type="SUPFAM" id="SSF52540">
    <property type="entry name" value="P-loop containing nucleoside triphosphate hydrolases"/>
    <property type="match status" value="2"/>
</dbReference>
<reference evidence="3" key="1">
    <citation type="journal article" date="2020" name="Nature">
        <title>Giant virus diversity and host interactions through global metagenomics.</title>
        <authorList>
            <person name="Schulz F."/>
            <person name="Roux S."/>
            <person name="Paez-Espino D."/>
            <person name="Jungbluth S."/>
            <person name="Walsh D.A."/>
            <person name="Denef V.J."/>
            <person name="McMahon K.D."/>
            <person name="Konstantinidis K.T."/>
            <person name="Eloe-Fadrosh E.A."/>
            <person name="Kyrpides N.C."/>
            <person name="Woyke T."/>
        </authorList>
    </citation>
    <scope>NUCLEOTIDE SEQUENCE</scope>
    <source>
        <strain evidence="3">GVMAG-M-3300023174-176</strain>
    </source>
</reference>
<dbReference type="InterPro" id="IPR014001">
    <property type="entry name" value="Helicase_ATP-bd"/>
</dbReference>
<evidence type="ECO:0000259" key="2">
    <source>
        <dbReference type="SMART" id="SM00487"/>
    </source>
</evidence>
<proteinExistence type="predicted"/>
<accession>A0A6C0DIQ4</accession>
<feature type="region of interest" description="Disordered" evidence="1">
    <location>
        <begin position="854"/>
        <end position="909"/>
    </location>
</feature>
<dbReference type="Gene3D" id="3.40.50.300">
    <property type="entry name" value="P-loop containing nucleotide triphosphate hydrolases"/>
    <property type="match status" value="2"/>
</dbReference>
<evidence type="ECO:0000256" key="1">
    <source>
        <dbReference type="SAM" id="MobiDB-lite"/>
    </source>
</evidence>